<dbReference type="Pfam" id="PF13377">
    <property type="entry name" value="Peripla_BP_3"/>
    <property type="match status" value="1"/>
</dbReference>
<dbReference type="Gene3D" id="3.40.50.2300">
    <property type="match status" value="2"/>
</dbReference>
<dbReference type="HOGENOM" id="CLU_037628_6_1_11"/>
<keyword evidence="1" id="KW-0805">Transcription regulation</keyword>
<dbReference type="InterPro" id="IPR046335">
    <property type="entry name" value="LacI/GalR-like_sensor"/>
</dbReference>
<evidence type="ECO:0000256" key="1">
    <source>
        <dbReference type="ARBA" id="ARBA00023015"/>
    </source>
</evidence>
<accession>I0HA98</accession>
<evidence type="ECO:0000259" key="4">
    <source>
        <dbReference type="PROSITE" id="PS50932"/>
    </source>
</evidence>
<dbReference type="Proteomes" id="UP000007882">
    <property type="component" value="Chromosome"/>
</dbReference>
<dbReference type="KEGG" id="ams:AMIS_47150"/>
<dbReference type="SUPFAM" id="SSF47413">
    <property type="entry name" value="lambda repressor-like DNA-binding domains"/>
    <property type="match status" value="1"/>
</dbReference>
<dbReference type="InterPro" id="IPR010982">
    <property type="entry name" value="Lambda_DNA-bd_dom_sf"/>
</dbReference>
<dbReference type="Gene3D" id="1.10.260.40">
    <property type="entry name" value="lambda repressor-like DNA-binding domains"/>
    <property type="match status" value="1"/>
</dbReference>
<dbReference type="CDD" id="cd06267">
    <property type="entry name" value="PBP1_LacI_sugar_binding-like"/>
    <property type="match status" value="1"/>
</dbReference>
<dbReference type="STRING" id="512565.AMIS_47150"/>
<dbReference type="AlphaFoldDB" id="I0HA98"/>
<dbReference type="OrthoDB" id="59108at2"/>
<dbReference type="Pfam" id="PF00356">
    <property type="entry name" value="LacI"/>
    <property type="match status" value="1"/>
</dbReference>
<dbReference type="PROSITE" id="PS50932">
    <property type="entry name" value="HTH_LACI_2"/>
    <property type="match status" value="1"/>
</dbReference>
<dbReference type="SUPFAM" id="SSF53822">
    <property type="entry name" value="Periplasmic binding protein-like I"/>
    <property type="match status" value="1"/>
</dbReference>
<organism evidence="5 6">
    <name type="scientific">Actinoplanes missouriensis (strain ATCC 14538 / DSM 43046 / CBS 188.64 / JCM 3121 / NBRC 102363 / NCIMB 12654 / NRRL B-3342 / UNCC 431)</name>
    <dbReference type="NCBI Taxonomy" id="512565"/>
    <lineage>
        <taxon>Bacteria</taxon>
        <taxon>Bacillati</taxon>
        <taxon>Actinomycetota</taxon>
        <taxon>Actinomycetes</taxon>
        <taxon>Micromonosporales</taxon>
        <taxon>Micromonosporaceae</taxon>
        <taxon>Actinoplanes</taxon>
    </lineage>
</organism>
<dbReference type="InterPro" id="IPR028082">
    <property type="entry name" value="Peripla_BP_I"/>
</dbReference>
<reference evidence="5 6" key="1">
    <citation type="submission" date="2012-02" db="EMBL/GenBank/DDBJ databases">
        <title>Complete genome sequence of Actinoplanes missouriensis 431 (= NBRC 102363).</title>
        <authorList>
            <person name="Ohnishi Y."/>
            <person name="Ishikawa J."/>
            <person name="Sekine M."/>
            <person name="Hosoyama A."/>
            <person name="Harada T."/>
            <person name="Narita H."/>
            <person name="Hata T."/>
            <person name="Konno Y."/>
            <person name="Tutikane K."/>
            <person name="Fujita N."/>
            <person name="Horinouchi S."/>
            <person name="Hayakawa M."/>
        </authorList>
    </citation>
    <scope>NUCLEOTIDE SEQUENCE [LARGE SCALE GENOMIC DNA]</scope>
    <source>
        <strain evidence="6">ATCC 14538 / DSM 43046 / CBS 188.64 / JCM 3121 / NBRC 102363 / NCIMB 12654 / NRRL B-3342 / UNCC 431</strain>
    </source>
</reference>
<evidence type="ECO:0000256" key="3">
    <source>
        <dbReference type="ARBA" id="ARBA00023163"/>
    </source>
</evidence>
<dbReference type="eggNOG" id="COG1609">
    <property type="taxonomic scope" value="Bacteria"/>
</dbReference>
<keyword evidence="6" id="KW-1185">Reference proteome</keyword>
<sequence>MSIRRGRSVTISDVAEAAGVSRAAVSKVIRNAYGVSPGMRERVEDAIEQLGYRPSVAARALRGSSYRLGLETPHVNARFMTQIVEGAKRAVTGTPYQIILAPADGPEYGTLESLADGLVDGIIAVSPLVDQTWLEDLAKRVPVVMLGRHDTPQGYDTVIGDDHAGARAVMRHLLGLGHRRIAHLTEPEPVTAPGCGTPHAIRLEVYRACMIEAGLGAHIQIARRTAGADSAQSAAAELLTRPDPPTAIFAGHDDMAVDALAAAAGRGVAIAGYDNTDLAAHPLIGLTSVDQQGVEMGAQAATMLLERLQGRTEPRRYMSTTELRIRTSTTSVSPG</sequence>
<dbReference type="GO" id="GO:0000976">
    <property type="term" value="F:transcription cis-regulatory region binding"/>
    <property type="evidence" value="ECO:0007669"/>
    <property type="project" value="TreeGrafter"/>
</dbReference>
<dbReference type="SMART" id="SM00354">
    <property type="entry name" value="HTH_LACI"/>
    <property type="match status" value="1"/>
</dbReference>
<keyword evidence="2" id="KW-0238">DNA-binding</keyword>
<dbReference type="PROSITE" id="PS00356">
    <property type="entry name" value="HTH_LACI_1"/>
    <property type="match status" value="1"/>
</dbReference>
<dbReference type="EMBL" id="AP012319">
    <property type="protein sequence ID" value="BAL89935.1"/>
    <property type="molecule type" value="Genomic_DNA"/>
</dbReference>
<gene>
    <name evidence="5" type="ordered locus">AMIS_47150</name>
</gene>
<dbReference type="PANTHER" id="PTHR30146:SF153">
    <property type="entry name" value="LACTOSE OPERON REPRESSOR"/>
    <property type="match status" value="1"/>
</dbReference>
<protein>
    <submittedName>
        <fullName evidence="5">Putative LacI-family transcriptional regulator</fullName>
    </submittedName>
</protein>
<evidence type="ECO:0000256" key="2">
    <source>
        <dbReference type="ARBA" id="ARBA00023125"/>
    </source>
</evidence>
<proteinExistence type="predicted"/>
<keyword evidence="3" id="KW-0804">Transcription</keyword>
<dbReference type="InterPro" id="IPR000843">
    <property type="entry name" value="HTH_LacI"/>
</dbReference>
<evidence type="ECO:0000313" key="5">
    <source>
        <dbReference type="EMBL" id="BAL89935.1"/>
    </source>
</evidence>
<evidence type="ECO:0000313" key="6">
    <source>
        <dbReference type="Proteomes" id="UP000007882"/>
    </source>
</evidence>
<dbReference type="GO" id="GO:0003700">
    <property type="term" value="F:DNA-binding transcription factor activity"/>
    <property type="evidence" value="ECO:0007669"/>
    <property type="project" value="TreeGrafter"/>
</dbReference>
<dbReference type="CDD" id="cd01392">
    <property type="entry name" value="HTH_LacI"/>
    <property type="match status" value="1"/>
</dbReference>
<name>I0HA98_ACTM4</name>
<dbReference type="RefSeq" id="WP_014444824.1">
    <property type="nucleotide sequence ID" value="NC_017093.1"/>
</dbReference>
<feature type="domain" description="HTH lacI-type" evidence="4">
    <location>
        <begin position="9"/>
        <end position="63"/>
    </location>
</feature>
<dbReference type="PANTHER" id="PTHR30146">
    <property type="entry name" value="LACI-RELATED TRANSCRIPTIONAL REPRESSOR"/>
    <property type="match status" value="1"/>
</dbReference>
<dbReference type="PATRIC" id="fig|512565.3.peg.4702"/>